<protein>
    <submittedName>
        <fullName evidence="2">Uncharacterized protein</fullName>
    </submittedName>
</protein>
<feature type="region of interest" description="Disordered" evidence="1">
    <location>
        <begin position="1"/>
        <end position="33"/>
    </location>
</feature>
<dbReference type="Proteomes" id="UP001201812">
    <property type="component" value="Unassembled WGS sequence"/>
</dbReference>
<proteinExistence type="predicted"/>
<evidence type="ECO:0000313" key="2">
    <source>
        <dbReference type="EMBL" id="KAI1723787.1"/>
    </source>
</evidence>
<accession>A0AAD4R8G5</accession>
<dbReference type="AlphaFoldDB" id="A0AAD4R8G5"/>
<sequence length="103" mass="11693">MTDKNAPETPNIADSKQSDAKQKKKNKRDPIKDHLKLWRVTVKTGHYVRGSESIWQKWERQIIGGHFNTANQMDAFQKAVKSLPAIGEKESFDLNDGTKSQLG</sequence>
<evidence type="ECO:0000256" key="1">
    <source>
        <dbReference type="SAM" id="MobiDB-lite"/>
    </source>
</evidence>
<evidence type="ECO:0000313" key="3">
    <source>
        <dbReference type="Proteomes" id="UP001201812"/>
    </source>
</evidence>
<name>A0AAD4R8G5_9BILA</name>
<comment type="caution">
    <text evidence="2">The sequence shown here is derived from an EMBL/GenBank/DDBJ whole genome shotgun (WGS) entry which is preliminary data.</text>
</comment>
<gene>
    <name evidence="2" type="ORF">DdX_03962</name>
</gene>
<organism evidence="2 3">
    <name type="scientific">Ditylenchus destructor</name>
    <dbReference type="NCBI Taxonomy" id="166010"/>
    <lineage>
        <taxon>Eukaryota</taxon>
        <taxon>Metazoa</taxon>
        <taxon>Ecdysozoa</taxon>
        <taxon>Nematoda</taxon>
        <taxon>Chromadorea</taxon>
        <taxon>Rhabditida</taxon>
        <taxon>Tylenchina</taxon>
        <taxon>Tylenchomorpha</taxon>
        <taxon>Sphaerularioidea</taxon>
        <taxon>Anguinidae</taxon>
        <taxon>Anguininae</taxon>
        <taxon>Ditylenchus</taxon>
    </lineage>
</organism>
<reference evidence="2" key="1">
    <citation type="submission" date="2022-01" db="EMBL/GenBank/DDBJ databases">
        <title>Genome Sequence Resource for Two Populations of Ditylenchus destructor, the Migratory Endoparasitic Phytonematode.</title>
        <authorList>
            <person name="Zhang H."/>
            <person name="Lin R."/>
            <person name="Xie B."/>
        </authorList>
    </citation>
    <scope>NUCLEOTIDE SEQUENCE</scope>
    <source>
        <strain evidence="2">BazhouSP</strain>
    </source>
</reference>
<keyword evidence="3" id="KW-1185">Reference proteome</keyword>
<dbReference type="EMBL" id="JAKKPZ010000003">
    <property type="protein sequence ID" value="KAI1723787.1"/>
    <property type="molecule type" value="Genomic_DNA"/>
</dbReference>